<dbReference type="RefSeq" id="WP_034751580.1">
    <property type="nucleotide sequence ID" value="NZ_JPRI01000013.1"/>
</dbReference>
<dbReference type="Gene3D" id="2.60.120.200">
    <property type="match status" value="1"/>
</dbReference>
<dbReference type="InterPro" id="IPR013320">
    <property type="entry name" value="ConA-like_dom_sf"/>
</dbReference>
<name>A0ABR4UFD8_9FLAO</name>
<proteinExistence type="predicted"/>
<keyword evidence="3" id="KW-1185">Reference proteome</keyword>
<comment type="caution">
    <text evidence="2">The sequence shown here is derived from an EMBL/GenBank/DDBJ whole genome shotgun (WGS) entry which is preliminary data.</text>
</comment>
<accession>A0ABR4UFD8</accession>
<evidence type="ECO:0008006" key="4">
    <source>
        <dbReference type="Google" id="ProtNLM"/>
    </source>
</evidence>
<dbReference type="Pfam" id="PF18483">
    <property type="entry name" value="Lectin_L-type_dom"/>
    <property type="match status" value="1"/>
</dbReference>
<gene>
    <name evidence="2" type="ORF">IW16_26555</name>
</gene>
<dbReference type="InterPro" id="IPR056573">
    <property type="entry name" value="Lectin_L-type_dom"/>
</dbReference>
<keyword evidence="1" id="KW-0732">Signal</keyword>
<dbReference type="Proteomes" id="UP000028719">
    <property type="component" value="Unassembled WGS sequence"/>
</dbReference>
<sequence length="895" mass="92580">MKNKIFLILLLVAVNSTLILAQSAGKLYLSSAGTGVGRVYDITGNTPSTVQTTLPASITSPAYYNANNGASVSNLAIGYDTTVANQPLVFINSNTAANSPILKNGTATGLTLPAGRTIGGLGTNNVLGNNFGQVFGFSGKILYRLYPTVSAAIPITGDAIWNANGTGAAGSPVSTIFASDTFYDYQNNVYTILQHQNGTTFTRYLYKIAINGAVTSATATQVAQITGPVGVRNATADTSTTTNVGNIRGSAYLNGFVFVSSGNGDNSVFIYRINISTGLSEYLSQYALTGISLSNIDLASVDYFVPFTFNCGGTAFQGATPYRAGTSSTRTLRIPVSDIYGPGNYVINVIGTDFTNPAQSVTVTTSTTFIDVPITYNGTGAAGSRTLTVDLNGSTTTCTVTATIEPDTDIDGVENTVDLDDDNDGITDCTENGLAAASFLNNFTFVPNNNASGVSANIAQLTPNAGTQSGQYWSVGKVDFTKSFSFTLDAFVGEFDAGADGLAVVFQNSPAGTAAIGGAGMGMGAKDIANGLVLELDTYDNGPGVGDITADHGQIWDSDNQGAGLTTSVDLGQLENNAYHPVVVTWNAGTQTLSYTVDGITAGTLTTANFANTYFGATKVRFGFTASTGGSTNVHRIRINDFCSTPIELDTDNDGISNHLDTDSDGDSCPDAIEGSENVTYTMVNSLTAPTNPGQINVRFNGTTAYTPSQIISTATAANGVPQVVNNGANNSNASISLVAGAAAAGVADNTGTSPVAGVGQAIGNSQNSALNDCKCYRNPTTTLGTDNATVHGITAFNRAGANNTNWPMIRNNGWTALEANTKAFVMNRMPVATTTAGAVIAGEPVNAALTAPVIAVPIVGMTFYDTTNNCMKINIDGTRTGWKCFNTQSCPEEN</sequence>
<evidence type="ECO:0000313" key="2">
    <source>
        <dbReference type="EMBL" id="KFF23199.1"/>
    </source>
</evidence>
<dbReference type="SUPFAM" id="SSF49899">
    <property type="entry name" value="Concanavalin A-like lectins/glucanases"/>
    <property type="match status" value="1"/>
</dbReference>
<dbReference type="InterPro" id="IPR051136">
    <property type="entry name" value="Intracellular_Lectin-GPT"/>
</dbReference>
<dbReference type="CDD" id="cd01951">
    <property type="entry name" value="lectin_L-type"/>
    <property type="match status" value="1"/>
</dbReference>
<dbReference type="EMBL" id="JPRI01000013">
    <property type="protein sequence ID" value="KFF23199.1"/>
    <property type="molecule type" value="Genomic_DNA"/>
</dbReference>
<feature type="signal peptide" evidence="1">
    <location>
        <begin position="1"/>
        <end position="21"/>
    </location>
</feature>
<evidence type="ECO:0000256" key="1">
    <source>
        <dbReference type="SAM" id="SignalP"/>
    </source>
</evidence>
<evidence type="ECO:0000313" key="3">
    <source>
        <dbReference type="Proteomes" id="UP000028719"/>
    </source>
</evidence>
<dbReference type="PANTHER" id="PTHR12223">
    <property type="entry name" value="VESICULAR MANNOSE-BINDING LECTIN"/>
    <property type="match status" value="1"/>
</dbReference>
<feature type="chain" id="PRO_5047287320" description="Concanavalin A-like lectin/glucanases superfamily protein" evidence="1">
    <location>
        <begin position="22"/>
        <end position="895"/>
    </location>
</feature>
<reference evidence="2 3" key="1">
    <citation type="submission" date="2014-07" db="EMBL/GenBank/DDBJ databases">
        <title>Genome of Chryseobacterium vrystaatense LMG 22846.</title>
        <authorList>
            <person name="Pipes S.E."/>
            <person name="Stropko S.J."/>
            <person name="Newman J.D."/>
        </authorList>
    </citation>
    <scope>NUCLEOTIDE SEQUENCE [LARGE SCALE GENOMIC DNA]</scope>
    <source>
        <strain evidence="2 3">LMG 22846</strain>
    </source>
</reference>
<protein>
    <recommendedName>
        <fullName evidence="4">Concanavalin A-like lectin/glucanases superfamily protein</fullName>
    </recommendedName>
</protein>
<organism evidence="2 3">
    <name type="scientific">Chryseobacterium vrystaatense</name>
    <dbReference type="NCBI Taxonomy" id="307480"/>
    <lineage>
        <taxon>Bacteria</taxon>
        <taxon>Pseudomonadati</taxon>
        <taxon>Bacteroidota</taxon>
        <taxon>Flavobacteriia</taxon>
        <taxon>Flavobacteriales</taxon>
        <taxon>Weeksellaceae</taxon>
        <taxon>Chryseobacterium group</taxon>
        <taxon>Chryseobacterium</taxon>
    </lineage>
</organism>